<feature type="compositionally biased region" description="Basic residues" evidence="1">
    <location>
        <begin position="54"/>
        <end position="63"/>
    </location>
</feature>
<protein>
    <submittedName>
        <fullName evidence="2">Uncharacterized protein</fullName>
    </submittedName>
</protein>
<gene>
    <name evidence="2" type="ORF">SAMN04487861_12833</name>
</gene>
<dbReference type="Proteomes" id="UP000183639">
    <property type="component" value="Unassembled WGS sequence"/>
</dbReference>
<evidence type="ECO:0000313" key="2">
    <source>
        <dbReference type="EMBL" id="SFI32335.1"/>
    </source>
</evidence>
<dbReference type="AlphaFoldDB" id="A0A1I3H9C0"/>
<accession>A0A1I3H9C0</accession>
<evidence type="ECO:0000313" key="3">
    <source>
        <dbReference type="Proteomes" id="UP000183639"/>
    </source>
</evidence>
<reference evidence="2 3" key="1">
    <citation type="submission" date="2016-10" db="EMBL/GenBank/DDBJ databases">
        <authorList>
            <person name="de Groot N.N."/>
        </authorList>
    </citation>
    <scope>NUCLEOTIDE SEQUENCE [LARGE SCALE GENOMIC DNA]</scope>
    <source>
        <strain evidence="2 3">Z108</strain>
    </source>
</reference>
<dbReference type="RefSeq" id="WP_075445511.1">
    <property type="nucleotide sequence ID" value="NZ_FOQK01000028.1"/>
</dbReference>
<dbReference type="EMBL" id="FOQK01000028">
    <property type="protein sequence ID" value="SFI32335.1"/>
    <property type="molecule type" value="Genomic_DNA"/>
</dbReference>
<feature type="region of interest" description="Disordered" evidence="1">
    <location>
        <begin position="53"/>
        <end position="74"/>
    </location>
</feature>
<sequence>MEAFPERESQKHLIYLFFCRGKAYHPLLPPARPSRFAVLRSLAGSLRARSLPAIKKKEKRSRGFGKNSQAQKEC</sequence>
<evidence type="ECO:0000256" key="1">
    <source>
        <dbReference type="SAM" id="MobiDB-lite"/>
    </source>
</evidence>
<proteinExistence type="predicted"/>
<name>A0A1I3H9C0_SELRU</name>
<organism evidence="2 3">
    <name type="scientific">Selenomonas ruminantium</name>
    <dbReference type="NCBI Taxonomy" id="971"/>
    <lineage>
        <taxon>Bacteria</taxon>
        <taxon>Bacillati</taxon>
        <taxon>Bacillota</taxon>
        <taxon>Negativicutes</taxon>
        <taxon>Selenomonadales</taxon>
        <taxon>Selenomonadaceae</taxon>
        <taxon>Selenomonas</taxon>
    </lineage>
</organism>